<protein>
    <submittedName>
        <fullName evidence="2">10271_t:CDS:1</fullName>
    </submittedName>
</protein>
<keyword evidence="1" id="KW-0175">Coiled coil</keyword>
<organism evidence="2 3">
    <name type="scientific">Paraglomus occultum</name>
    <dbReference type="NCBI Taxonomy" id="144539"/>
    <lineage>
        <taxon>Eukaryota</taxon>
        <taxon>Fungi</taxon>
        <taxon>Fungi incertae sedis</taxon>
        <taxon>Mucoromycota</taxon>
        <taxon>Glomeromycotina</taxon>
        <taxon>Glomeromycetes</taxon>
        <taxon>Paraglomerales</taxon>
        <taxon>Paraglomeraceae</taxon>
        <taxon>Paraglomus</taxon>
    </lineage>
</organism>
<name>A0A9N9B1D6_9GLOM</name>
<sequence length="680" mass="77334">MIQLILSNSARQTTTSARSFLLSSYIVNGTKTTLATSSQTRWKAMGVTARVFSTSTAASDARSRLEMAEAALKEFEKKHEEEKKKHEEEKKKLEEEKKKLEKKLEEEKKKLKDKRDLWESILTDALRAPKAKRTIEDSFPNGLPYINPDSKMLLNTSGAKWDYQLSDELCHQLRHNLMRHYNYYIKNERDKSTMPTYFFLAGAGTGKSRNAAEFHLTTINCLPTTMNGAHELHKRLNNAWVFYTTLENGIPWTSTDEPDQYKAIGSRMLYQLLHDTTTWNDILETYEAPTPEDILCLVAKHYILNSHDTLSTGKNLTSAVTQYLSNATVILVVDGLQKFMSNQNDRQDKFYQTLSQIGSLWSTNAFVLPCCTATITSPIKTFIKDSHQCYIFLPVTSLKVPTKNSVPIFQINDPIMKVLISDCGGHGRAIETLETCLSGCDIRDCDASVLMNDLHTSLIKNYSEAISSMTATDALAIVKATLTCQLLKADQVVPGTTKCPEEFAQPGLICYERLDDSNEGYLVLPYIWFWILMEQYRRASKFNQQEELFQRWNFDDYNEHLSKQEGDPIVCWQAFEKFNAKIRVFKSQMLEEGELTSLARIHVGARLKGNISFKNHHLILDKAVKQTKTSTTAKNSNNWNVECEKCTVNAREGRYCIINATGAPVADYFLCLDADKALNE</sequence>
<accession>A0A9N9B1D6</accession>
<gene>
    <name evidence="2" type="ORF">POCULU_LOCUS4838</name>
</gene>
<evidence type="ECO:0000313" key="2">
    <source>
        <dbReference type="EMBL" id="CAG8547250.1"/>
    </source>
</evidence>
<feature type="non-terminal residue" evidence="2">
    <location>
        <position position="680"/>
    </location>
</feature>
<dbReference type="AlphaFoldDB" id="A0A9N9B1D6"/>
<reference evidence="2" key="1">
    <citation type="submission" date="2021-06" db="EMBL/GenBank/DDBJ databases">
        <authorList>
            <person name="Kallberg Y."/>
            <person name="Tangrot J."/>
            <person name="Rosling A."/>
        </authorList>
    </citation>
    <scope>NUCLEOTIDE SEQUENCE</scope>
    <source>
        <strain evidence="2">IA702</strain>
    </source>
</reference>
<dbReference type="Proteomes" id="UP000789572">
    <property type="component" value="Unassembled WGS sequence"/>
</dbReference>
<comment type="caution">
    <text evidence="2">The sequence shown here is derived from an EMBL/GenBank/DDBJ whole genome shotgun (WGS) entry which is preliminary data.</text>
</comment>
<evidence type="ECO:0000256" key="1">
    <source>
        <dbReference type="SAM" id="Coils"/>
    </source>
</evidence>
<proteinExistence type="predicted"/>
<dbReference type="EMBL" id="CAJVPJ010000664">
    <property type="protein sequence ID" value="CAG8547250.1"/>
    <property type="molecule type" value="Genomic_DNA"/>
</dbReference>
<keyword evidence="3" id="KW-1185">Reference proteome</keyword>
<dbReference type="OrthoDB" id="5597935at2759"/>
<evidence type="ECO:0000313" key="3">
    <source>
        <dbReference type="Proteomes" id="UP000789572"/>
    </source>
</evidence>
<feature type="coiled-coil region" evidence="1">
    <location>
        <begin position="58"/>
        <end position="121"/>
    </location>
</feature>